<sequence length="71" mass="8154">MSALNRLNNYLQRTKREAHLSWEETSYGPPNALDWKVKCKINGQVYGEATSRRKNEAKEMAATMALQRLGQ</sequence>
<proteinExistence type="predicted"/>
<dbReference type="PROSITE" id="PS50137">
    <property type="entry name" value="DS_RBD"/>
    <property type="match status" value="1"/>
</dbReference>
<dbReference type="GO" id="GO:0003723">
    <property type="term" value="F:RNA binding"/>
    <property type="evidence" value="ECO:0007669"/>
    <property type="project" value="UniProtKB-UniRule"/>
</dbReference>
<evidence type="ECO:0000313" key="3">
    <source>
        <dbReference type="EMBL" id="KZT72935.1"/>
    </source>
</evidence>
<keyword evidence="1" id="KW-0694">RNA-binding</keyword>
<evidence type="ECO:0000259" key="2">
    <source>
        <dbReference type="PROSITE" id="PS50137"/>
    </source>
</evidence>
<reference evidence="3 4" key="1">
    <citation type="journal article" date="2016" name="Mol. Biol. Evol.">
        <title>Comparative Genomics of Early-Diverging Mushroom-Forming Fungi Provides Insights into the Origins of Lignocellulose Decay Capabilities.</title>
        <authorList>
            <person name="Nagy L.G."/>
            <person name="Riley R."/>
            <person name="Tritt A."/>
            <person name="Adam C."/>
            <person name="Daum C."/>
            <person name="Floudas D."/>
            <person name="Sun H."/>
            <person name="Yadav J.S."/>
            <person name="Pangilinan J."/>
            <person name="Larsson K.H."/>
            <person name="Matsuura K."/>
            <person name="Barry K."/>
            <person name="Labutti K."/>
            <person name="Kuo R."/>
            <person name="Ohm R.A."/>
            <person name="Bhattacharya S.S."/>
            <person name="Shirouzu T."/>
            <person name="Yoshinaga Y."/>
            <person name="Martin F.M."/>
            <person name="Grigoriev I.V."/>
            <person name="Hibbett D.S."/>
        </authorList>
    </citation>
    <scope>NUCLEOTIDE SEQUENCE [LARGE SCALE GENOMIC DNA]</scope>
    <source>
        <strain evidence="3 4">L-15889</strain>
    </source>
</reference>
<protein>
    <recommendedName>
        <fullName evidence="2">DRBM domain-containing protein</fullName>
    </recommendedName>
</protein>
<organism evidence="3 4">
    <name type="scientific">Daedalea quercina L-15889</name>
    <dbReference type="NCBI Taxonomy" id="1314783"/>
    <lineage>
        <taxon>Eukaryota</taxon>
        <taxon>Fungi</taxon>
        <taxon>Dikarya</taxon>
        <taxon>Basidiomycota</taxon>
        <taxon>Agaricomycotina</taxon>
        <taxon>Agaricomycetes</taxon>
        <taxon>Polyporales</taxon>
        <taxon>Fomitopsis</taxon>
    </lineage>
</organism>
<dbReference type="CDD" id="cd00048">
    <property type="entry name" value="DSRM_SF"/>
    <property type="match status" value="1"/>
</dbReference>
<keyword evidence="4" id="KW-1185">Reference proteome</keyword>
<evidence type="ECO:0000256" key="1">
    <source>
        <dbReference type="PROSITE-ProRule" id="PRU00266"/>
    </source>
</evidence>
<name>A0A165T4X8_9APHY</name>
<dbReference type="AlphaFoldDB" id="A0A165T4X8"/>
<dbReference type="SUPFAM" id="SSF54768">
    <property type="entry name" value="dsRNA-binding domain-like"/>
    <property type="match status" value="1"/>
</dbReference>
<dbReference type="Pfam" id="PF00035">
    <property type="entry name" value="dsrm"/>
    <property type="match status" value="1"/>
</dbReference>
<dbReference type="Proteomes" id="UP000076727">
    <property type="component" value="Unassembled WGS sequence"/>
</dbReference>
<dbReference type="InterPro" id="IPR014720">
    <property type="entry name" value="dsRBD_dom"/>
</dbReference>
<feature type="domain" description="DRBM" evidence="2">
    <location>
        <begin position="2"/>
        <end position="71"/>
    </location>
</feature>
<gene>
    <name evidence="3" type="ORF">DAEQUDRAFT_808897</name>
</gene>
<dbReference type="EMBL" id="KV429039">
    <property type="protein sequence ID" value="KZT72935.1"/>
    <property type="molecule type" value="Genomic_DNA"/>
</dbReference>
<dbReference type="SMART" id="SM00358">
    <property type="entry name" value="DSRM"/>
    <property type="match status" value="1"/>
</dbReference>
<evidence type="ECO:0000313" key="4">
    <source>
        <dbReference type="Proteomes" id="UP000076727"/>
    </source>
</evidence>
<dbReference type="Gene3D" id="3.30.160.20">
    <property type="match status" value="1"/>
</dbReference>
<dbReference type="OrthoDB" id="3246846at2759"/>
<accession>A0A165T4X8</accession>